<dbReference type="InterPro" id="IPR050742">
    <property type="entry name" value="Helicase_Restrict-Modif_Enz"/>
</dbReference>
<evidence type="ECO:0000313" key="3">
    <source>
        <dbReference type="Proteomes" id="UP000037729"/>
    </source>
</evidence>
<dbReference type="InterPro" id="IPR006935">
    <property type="entry name" value="Helicase/UvrB_N"/>
</dbReference>
<name>A0A0M9AJQ5_9EURY</name>
<dbReference type="GO" id="GO:0003677">
    <property type="term" value="F:DNA binding"/>
    <property type="evidence" value="ECO:0007669"/>
    <property type="project" value="InterPro"/>
</dbReference>
<dbReference type="SUPFAM" id="SSF52540">
    <property type="entry name" value="P-loop containing nucleoside triphosphate hydrolases"/>
    <property type="match status" value="1"/>
</dbReference>
<proteinExistence type="predicted"/>
<dbReference type="AlphaFoldDB" id="A0A0M9AJQ5"/>
<dbReference type="InterPro" id="IPR027417">
    <property type="entry name" value="P-loop_NTPase"/>
</dbReference>
<comment type="caution">
    <text evidence="2">The sequence shown here is derived from an EMBL/GenBank/DDBJ whole genome shotgun (WGS) entry which is preliminary data.</text>
</comment>
<dbReference type="SMART" id="SM00487">
    <property type="entry name" value="DEXDc"/>
    <property type="match status" value="1"/>
</dbReference>
<dbReference type="GO" id="GO:0005829">
    <property type="term" value="C:cytosol"/>
    <property type="evidence" value="ECO:0007669"/>
    <property type="project" value="TreeGrafter"/>
</dbReference>
<gene>
    <name evidence="2" type="ORF">AMS69_05530</name>
</gene>
<reference evidence="2 3" key="1">
    <citation type="submission" date="2015-08" db="EMBL/GenBank/DDBJ databases">
        <title>Genomes of Isolates from Cabo Rojo, PR.</title>
        <authorList>
            <person name="Sanchez-Nieves R.L."/>
            <person name="Montalvo-Rodriguez R."/>
        </authorList>
    </citation>
    <scope>NUCLEOTIDE SEQUENCE [LARGE SCALE GENOMIC DNA]</scope>
    <source>
        <strain evidence="2 3">SL3</strain>
    </source>
</reference>
<dbReference type="Pfam" id="PF04851">
    <property type="entry name" value="ResIII"/>
    <property type="match status" value="1"/>
</dbReference>
<feature type="domain" description="Helicase ATP-binding" evidence="1">
    <location>
        <begin position="29"/>
        <end position="193"/>
    </location>
</feature>
<dbReference type="GO" id="GO:0140097">
    <property type="term" value="F:catalytic activity, acting on DNA"/>
    <property type="evidence" value="ECO:0007669"/>
    <property type="project" value="UniProtKB-ARBA"/>
</dbReference>
<evidence type="ECO:0000259" key="1">
    <source>
        <dbReference type="PROSITE" id="PS51192"/>
    </source>
</evidence>
<dbReference type="CDD" id="cd18799">
    <property type="entry name" value="SF2_C_EcoAI-like"/>
    <property type="match status" value="1"/>
</dbReference>
<dbReference type="PROSITE" id="PS51192">
    <property type="entry name" value="HELICASE_ATP_BIND_1"/>
    <property type="match status" value="1"/>
</dbReference>
<dbReference type="GO" id="GO:0120545">
    <property type="term" value="F:nucleic acid conformation isomerase activity"/>
    <property type="evidence" value="ECO:0007669"/>
    <property type="project" value="UniProtKB-ARBA"/>
</dbReference>
<dbReference type="InterPro" id="IPR014001">
    <property type="entry name" value="Helicase_ATP-bd"/>
</dbReference>
<dbReference type="Gene3D" id="3.40.50.300">
    <property type="entry name" value="P-loop containing nucleotide triphosphate hydrolases"/>
    <property type="match status" value="2"/>
</dbReference>
<sequence length="593" mass="68274">MEELEHTKSEDIDKGLWNNQSEGFDRGVELVTEGKNKILYTMATGSGKTRLAIALSYAFLETGLADRILFAVDTDQLRTETRKGYKNYEPVGSEPFSKNYLAGNLDEDEEHKQNVVVTTTQKLSRRLHEGEHNFSVGEFDVLIADEAHRGVFNKDGHGIALDYFDALEIGLTATPHEKTLERYNHNEAYSYDYNDALNHHHVVPFKSYSVDTQIMTEKGFRHNGEWYSPKQIGEDIIIRDSQEKVAEKLLENTKVKDELTLFFAQNTTHARVIVDDLREIYGDLFDNPYEEIKRVTGDDFQPHVTLSEFKQPYRPPHIIVTVDMVTTGVDIRPLNNIVLMRPVKSKVLFNQMMGRGTRTHETKDHFKIFDCVKAFAFHDGIPPFATKDVEYNITESGETPITEPEDEPEIVDEPDVDEVIRNCRVYPSKNNEWVERDEFAREIQSVIRNNDEVISKGVENCTSIKEADTEIESILIDEWKHYQKETILDAFDDLDTLYLLCVRTVEGYEELRSKARCAKEKTISEHNLTGEQIKLVQDVSDRAVTERGGISQNNFYQPPLSYEWGVDAAERLIENLDDVLNTFNRNFLYIETE</sequence>
<dbReference type="PANTHER" id="PTHR47396">
    <property type="entry name" value="TYPE I RESTRICTION ENZYME ECOKI R PROTEIN"/>
    <property type="match status" value="1"/>
</dbReference>
<organism evidence="2 3">
    <name type="scientific">Haloarcula rubripromontorii</name>
    <dbReference type="NCBI Taxonomy" id="1705562"/>
    <lineage>
        <taxon>Archaea</taxon>
        <taxon>Methanobacteriati</taxon>
        <taxon>Methanobacteriota</taxon>
        <taxon>Stenosarchaea group</taxon>
        <taxon>Halobacteria</taxon>
        <taxon>Halobacteriales</taxon>
        <taxon>Haloarculaceae</taxon>
        <taxon>Haloarcula</taxon>
    </lineage>
</organism>
<accession>A0A0M9AJQ5</accession>
<protein>
    <recommendedName>
        <fullName evidence="1">Helicase ATP-binding domain-containing protein</fullName>
    </recommendedName>
</protein>
<dbReference type="STRING" id="1705562.AMS69_05530"/>
<dbReference type="PANTHER" id="PTHR47396:SF1">
    <property type="entry name" value="ATP-DEPENDENT HELICASE IRC3-RELATED"/>
    <property type="match status" value="1"/>
</dbReference>
<evidence type="ECO:0000313" key="2">
    <source>
        <dbReference type="EMBL" id="KOX93392.1"/>
    </source>
</evidence>
<dbReference type="EMBL" id="LIUF01000002">
    <property type="protein sequence ID" value="KOX93392.1"/>
    <property type="molecule type" value="Genomic_DNA"/>
</dbReference>
<dbReference type="PATRIC" id="fig|1705562.3.peg.2158"/>
<dbReference type="Proteomes" id="UP000037729">
    <property type="component" value="Unassembled WGS sequence"/>
</dbReference>
<dbReference type="GO" id="GO:0016787">
    <property type="term" value="F:hydrolase activity"/>
    <property type="evidence" value="ECO:0007669"/>
    <property type="project" value="InterPro"/>
</dbReference>
<keyword evidence="3" id="KW-1185">Reference proteome</keyword>
<dbReference type="GO" id="GO:0005524">
    <property type="term" value="F:ATP binding"/>
    <property type="evidence" value="ECO:0007669"/>
    <property type="project" value="InterPro"/>
</dbReference>